<organism evidence="9 10">
    <name type="scientific">Phrynocephalus forsythii</name>
    <dbReference type="NCBI Taxonomy" id="171643"/>
    <lineage>
        <taxon>Eukaryota</taxon>
        <taxon>Metazoa</taxon>
        <taxon>Chordata</taxon>
        <taxon>Craniata</taxon>
        <taxon>Vertebrata</taxon>
        <taxon>Euteleostomi</taxon>
        <taxon>Lepidosauria</taxon>
        <taxon>Squamata</taxon>
        <taxon>Bifurcata</taxon>
        <taxon>Unidentata</taxon>
        <taxon>Episquamata</taxon>
        <taxon>Toxicofera</taxon>
        <taxon>Iguania</taxon>
        <taxon>Acrodonta</taxon>
        <taxon>Agamidae</taxon>
        <taxon>Agaminae</taxon>
        <taxon>Phrynocephalus</taxon>
    </lineage>
</organism>
<feature type="domain" description="Glutaredoxin" evidence="8">
    <location>
        <begin position="15"/>
        <end position="80"/>
    </location>
</feature>
<dbReference type="GO" id="GO:0015038">
    <property type="term" value="F:glutathione disulfide oxidoreductase activity"/>
    <property type="evidence" value="ECO:0007669"/>
    <property type="project" value="TreeGrafter"/>
</dbReference>
<dbReference type="GO" id="GO:0005739">
    <property type="term" value="C:mitochondrion"/>
    <property type="evidence" value="ECO:0007669"/>
    <property type="project" value="TreeGrafter"/>
</dbReference>
<sequence>MAQQFVRSHIAPDKVVVFGKTGCPYCHKAVDYLEGLGLKSGHLEYVNLSGESNVEEIQQYLLQLTGARTVPRIFIGETCIGGFSDLEALGRSGQLEPLLRRIGAL</sequence>
<evidence type="ECO:0000256" key="3">
    <source>
        <dbReference type="ARBA" id="ARBA00013662"/>
    </source>
</evidence>
<keyword evidence="10" id="KW-1185">Reference proteome</keyword>
<keyword evidence="4" id="KW-0813">Transport</keyword>
<dbReference type="EMBL" id="JAPFRF010000004">
    <property type="protein sequence ID" value="KAJ7335756.1"/>
    <property type="molecule type" value="Genomic_DNA"/>
</dbReference>
<name>A0A9Q0Y1M8_9SAUR</name>
<dbReference type="NCBIfam" id="TIGR02180">
    <property type="entry name" value="GRX_euk"/>
    <property type="match status" value="1"/>
</dbReference>
<dbReference type="PANTHER" id="PTHR46185">
    <property type="entry name" value="GLUTAREDOXIN-1"/>
    <property type="match status" value="1"/>
</dbReference>
<dbReference type="Gene3D" id="3.40.30.10">
    <property type="entry name" value="Glutaredoxin"/>
    <property type="match status" value="1"/>
</dbReference>
<evidence type="ECO:0000256" key="7">
    <source>
        <dbReference type="ARBA" id="ARBA00023284"/>
    </source>
</evidence>
<comment type="caution">
    <text evidence="9">The sequence shown here is derived from an EMBL/GenBank/DDBJ whole genome shotgun (WGS) entry which is preliminary data.</text>
</comment>
<accession>A0A9Q0Y1M8</accession>
<dbReference type="InterPro" id="IPR002109">
    <property type="entry name" value="Glutaredoxin"/>
</dbReference>
<dbReference type="InterPro" id="IPR011899">
    <property type="entry name" value="Glutaredoxin_euk/vir"/>
</dbReference>
<dbReference type="SUPFAM" id="SSF52833">
    <property type="entry name" value="Thioredoxin-like"/>
    <property type="match status" value="1"/>
</dbReference>
<dbReference type="OrthoDB" id="418495at2759"/>
<dbReference type="InterPro" id="IPR011767">
    <property type="entry name" value="GLR_AS"/>
</dbReference>
<keyword evidence="7" id="KW-0676">Redox-active center</keyword>
<evidence type="ECO:0000313" key="10">
    <source>
        <dbReference type="Proteomes" id="UP001142489"/>
    </source>
</evidence>
<evidence type="ECO:0000313" key="9">
    <source>
        <dbReference type="EMBL" id="KAJ7335756.1"/>
    </source>
</evidence>
<dbReference type="PROSITE" id="PS00195">
    <property type="entry name" value="GLUTAREDOXIN_1"/>
    <property type="match status" value="1"/>
</dbReference>
<keyword evidence="6" id="KW-1015">Disulfide bond</keyword>
<dbReference type="InterPro" id="IPR036249">
    <property type="entry name" value="Thioredoxin-like_sf"/>
</dbReference>
<comment type="similarity">
    <text evidence="2">Belongs to the glutaredoxin family.</text>
</comment>
<dbReference type="AlphaFoldDB" id="A0A9Q0Y1M8"/>
<evidence type="ECO:0000259" key="8">
    <source>
        <dbReference type="Pfam" id="PF00462"/>
    </source>
</evidence>
<evidence type="ECO:0000256" key="1">
    <source>
        <dbReference type="ARBA" id="ARBA00002549"/>
    </source>
</evidence>
<dbReference type="PROSITE" id="PS51354">
    <property type="entry name" value="GLUTAREDOXIN_2"/>
    <property type="match status" value="1"/>
</dbReference>
<proteinExistence type="inferred from homology"/>
<keyword evidence="5" id="KW-0249">Electron transport</keyword>
<dbReference type="PRINTS" id="PR00160">
    <property type="entry name" value="GLUTAREDOXIN"/>
</dbReference>
<gene>
    <name evidence="9" type="ORF">JRQ81_013697</name>
</gene>
<evidence type="ECO:0000256" key="4">
    <source>
        <dbReference type="ARBA" id="ARBA00022448"/>
    </source>
</evidence>
<dbReference type="CDD" id="cd03419">
    <property type="entry name" value="GRX_GRXh_1_2_like"/>
    <property type="match status" value="1"/>
</dbReference>
<evidence type="ECO:0000256" key="5">
    <source>
        <dbReference type="ARBA" id="ARBA00022982"/>
    </source>
</evidence>
<protein>
    <recommendedName>
        <fullName evidence="3">Glutaredoxin-1</fullName>
    </recommendedName>
</protein>
<reference evidence="9" key="1">
    <citation type="journal article" date="2023" name="DNA Res.">
        <title>Chromosome-level genome assembly of Phrynocephalus forsythii using third-generation DNA sequencing and Hi-C analysis.</title>
        <authorList>
            <person name="Qi Y."/>
            <person name="Zhao W."/>
            <person name="Zhao Y."/>
            <person name="Niu C."/>
            <person name="Cao S."/>
            <person name="Zhang Y."/>
        </authorList>
    </citation>
    <scope>NUCLEOTIDE SEQUENCE</scope>
    <source>
        <tissue evidence="9">Muscle</tissue>
    </source>
</reference>
<dbReference type="InterPro" id="IPR014025">
    <property type="entry name" value="Glutaredoxin_subgr"/>
</dbReference>
<dbReference type="PANTHER" id="PTHR46185:SF1">
    <property type="entry name" value="GLUTAREDOXIN-1"/>
    <property type="match status" value="1"/>
</dbReference>
<evidence type="ECO:0000256" key="6">
    <source>
        <dbReference type="ARBA" id="ARBA00023157"/>
    </source>
</evidence>
<dbReference type="Pfam" id="PF00462">
    <property type="entry name" value="Glutaredoxin"/>
    <property type="match status" value="1"/>
</dbReference>
<dbReference type="Proteomes" id="UP001142489">
    <property type="component" value="Unassembled WGS sequence"/>
</dbReference>
<dbReference type="InterPro" id="IPR047185">
    <property type="entry name" value="GLRX1"/>
</dbReference>
<evidence type="ECO:0000256" key="2">
    <source>
        <dbReference type="ARBA" id="ARBA00007787"/>
    </source>
</evidence>
<comment type="function">
    <text evidence="1">Has a glutathione-disulfide oxidoreductase activity in the presence of NADPH and glutathione reductase. Reduces low molecular weight disulfides and proteins.</text>
</comment>